<accession>A0AAE0INL7</accession>
<dbReference type="InterPro" id="IPR017943">
    <property type="entry name" value="Bactericidal_perm-incr_a/b_dom"/>
</dbReference>
<dbReference type="GO" id="GO:0008289">
    <property type="term" value="F:lipid binding"/>
    <property type="evidence" value="ECO:0007669"/>
    <property type="project" value="InterPro"/>
</dbReference>
<name>A0AAE0INL7_9PEZI</name>
<organism evidence="3 4">
    <name type="scientific">Cercophora scortea</name>
    <dbReference type="NCBI Taxonomy" id="314031"/>
    <lineage>
        <taxon>Eukaryota</taxon>
        <taxon>Fungi</taxon>
        <taxon>Dikarya</taxon>
        <taxon>Ascomycota</taxon>
        <taxon>Pezizomycotina</taxon>
        <taxon>Sordariomycetes</taxon>
        <taxon>Sordariomycetidae</taxon>
        <taxon>Sordariales</taxon>
        <taxon>Lasiosphaeriaceae</taxon>
        <taxon>Cercophora</taxon>
    </lineage>
</organism>
<feature type="domain" description="HAM1-like N-terminal" evidence="2">
    <location>
        <begin position="200"/>
        <end position="587"/>
    </location>
</feature>
<feature type="compositionally biased region" description="Basic and acidic residues" evidence="1">
    <location>
        <begin position="203"/>
        <end position="222"/>
    </location>
</feature>
<protein>
    <recommendedName>
        <fullName evidence="2">HAM1-like N-terminal domain-containing protein</fullName>
    </recommendedName>
</protein>
<evidence type="ECO:0000313" key="4">
    <source>
        <dbReference type="Proteomes" id="UP001286456"/>
    </source>
</evidence>
<reference evidence="3" key="1">
    <citation type="journal article" date="2023" name="Mol. Phylogenet. Evol.">
        <title>Genome-scale phylogeny and comparative genomics of the fungal order Sordariales.</title>
        <authorList>
            <person name="Hensen N."/>
            <person name="Bonometti L."/>
            <person name="Westerberg I."/>
            <person name="Brannstrom I.O."/>
            <person name="Guillou S."/>
            <person name="Cros-Aarteil S."/>
            <person name="Calhoun S."/>
            <person name="Haridas S."/>
            <person name="Kuo A."/>
            <person name="Mondo S."/>
            <person name="Pangilinan J."/>
            <person name="Riley R."/>
            <person name="LaButti K."/>
            <person name="Andreopoulos B."/>
            <person name="Lipzen A."/>
            <person name="Chen C."/>
            <person name="Yan M."/>
            <person name="Daum C."/>
            <person name="Ng V."/>
            <person name="Clum A."/>
            <person name="Steindorff A."/>
            <person name="Ohm R.A."/>
            <person name="Martin F."/>
            <person name="Silar P."/>
            <person name="Natvig D.O."/>
            <person name="Lalanne C."/>
            <person name="Gautier V."/>
            <person name="Ament-Velasquez S.L."/>
            <person name="Kruys A."/>
            <person name="Hutchinson M.I."/>
            <person name="Powell A.J."/>
            <person name="Barry K."/>
            <person name="Miller A.N."/>
            <person name="Grigoriev I.V."/>
            <person name="Debuchy R."/>
            <person name="Gladieux P."/>
            <person name="Hiltunen Thoren M."/>
            <person name="Johannesson H."/>
        </authorList>
    </citation>
    <scope>NUCLEOTIDE SEQUENCE</scope>
    <source>
        <strain evidence="3">SMH4131-1</strain>
    </source>
</reference>
<dbReference type="PANTHER" id="PTHR31138">
    <property type="entry name" value="CHROMOSOME 19, WHOLE GENOME SHOTGUN SEQUENCE"/>
    <property type="match status" value="1"/>
</dbReference>
<feature type="domain" description="HAM1-like N-terminal" evidence="2">
    <location>
        <begin position="28"/>
        <end position="192"/>
    </location>
</feature>
<evidence type="ECO:0000259" key="2">
    <source>
        <dbReference type="Pfam" id="PF19343"/>
    </source>
</evidence>
<keyword evidence="4" id="KW-1185">Reference proteome</keyword>
<reference evidence="3" key="2">
    <citation type="submission" date="2023-06" db="EMBL/GenBank/DDBJ databases">
        <authorList>
            <consortium name="Lawrence Berkeley National Laboratory"/>
            <person name="Haridas S."/>
            <person name="Hensen N."/>
            <person name="Bonometti L."/>
            <person name="Westerberg I."/>
            <person name="Brannstrom I.O."/>
            <person name="Guillou S."/>
            <person name="Cros-Aarteil S."/>
            <person name="Calhoun S."/>
            <person name="Kuo A."/>
            <person name="Mondo S."/>
            <person name="Pangilinan J."/>
            <person name="Riley R."/>
            <person name="Labutti K."/>
            <person name="Andreopoulos B."/>
            <person name="Lipzen A."/>
            <person name="Chen C."/>
            <person name="Yanf M."/>
            <person name="Daum C."/>
            <person name="Ng V."/>
            <person name="Clum A."/>
            <person name="Steindorff A."/>
            <person name="Ohm R."/>
            <person name="Martin F."/>
            <person name="Silar P."/>
            <person name="Natvig D."/>
            <person name="Lalanne C."/>
            <person name="Gautier V."/>
            <person name="Ament-Velasquez S.L."/>
            <person name="Kruys A."/>
            <person name="Hutchinson M.I."/>
            <person name="Powell A.J."/>
            <person name="Barry K."/>
            <person name="Miller A.N."/>
            <person name="Grigoriev I.V."/>
            <person name="Debuchy R."/>
            <person name="Gladieux P."/>
            <person name="Thoren M.H."/>
            <person name="Johannesson H."/>
        </authorList>
    </citation>
    <scope>NUCLEOTIDE SEQUENCE</scope>
    <source>
        <strain evidence="3">SMH4131-1</strain>
    </source>
</reference>
<evidence type="ECO:0000256" key="1">
    <source>
        <dbReference type="SAM" id="MobiDB-lite"/>
    </source>
</evidence>
<feature type="region of interest" description="Disordered" evidence="1">
    <location>
        <begin position="188"/>
        <end position="235"/>
    </location>
</feature>
<comment type="caution">
    <text evidence="3">The sequence shown here is derived from an EMBL/GenBank/DDBJ whole genome shotgun (WGS) entry which is preliminary data.</text>
</comment>
<dbReference type="Pfam" id="PF19343">
    <property type="entry name" value="HAM1_N"/>
    <property type="match status" value="2"/>
</dbReference>
<gene>
    <name evidence="3" type="ORF">B0T19DRAFT_194029</name>
</gene>
<dbReference type="EMBL" id="JAUEPO010000003">
    <property type="protein sequence ID" value="KAK3328528.1"/>
    <property type="molecule type" value="Genomic_DNA"/>
</dbReference>
<dbReference type="InterPro" id="IPR045967">
    <property type="entry name" value="HAM1-like_N"/>
</dbReference>
<dbReference type="AlphaFoldDB" id="A0AAE0INL7"/>
<feature type="region of interest" description="Disordered" evidence="1">
    <location>
        <begin position="1"/>
        <end position="20"/>
    </location>
</feature>
<dbReference type="Proteomes" id="UP001286456">
    <property type="component" value="Unassembled WGS sequence"/>
</dbReference>
<evidence type="ECO:0000313" key="3">
    <source>
        <dbReference type="EMBL" id="KAK3328528.1"/>
    </source>
</evidence>
<dbReference type="PANTHER" id="PTHR31138:SF4">
    <property type="entry name" value="DUF5923 DOMAIN-CONTAINING PROTEIN"/>
    <property type="match status" value="1"/>
</dbReference>
<dbReference type="Gene3D" id="3.15.10.10">
    <property type="entry name" value="Bactericidal permeability-increasing protein, domain 1"/>
    <property type="match status" value="1"/>
</dbReference>
<dbReference type="SUPFAM" id="SSF55394">
    <property type="entry name" value="Bactericidal permeability-increasing protein, BPI"/>
    <property type="match status" value="1"/>
</dbReference>
<proteinExistence type="predicted"/>
<sequence length="751" mass="85615">MFSSCFGSGRRAERSDEEQPLLSHYDDDTELQRQLHQKLHTYQMYRALSKGFMPSNEQVIVNLRTLLSADILNPENTNLSDSGRALAHYSKQWIKQLIQLLEHKNSHDQIQDFIWYLAKARVSVDMEHIAERATKAKAKADTAAVYTSLQTVGSLLLTNSDFRLFLSDLNVVSREVFKDTAFALSEASKEAGKRLEPSSAEQDSLKEPGKDASREPGSESETRPSQQDLGDQATEVSKVLTESASTVLEGAENSIASKLQGEERDTMLHRLKQAVMKLRQRRDYTDSVSTLSLLFKRYAMVYSRIARDALQTADEDVDRNPEMDRATKNFWMFIRSFGDSKEWDKLEAMFNEVMEHGRSDPEFEKLISELGNAAQEMFTDPSFFDNAEQRFQDLRARSRQLASRSSLRDDIDGLLAKVQSTFYSVLRDKDIANILKTSAVIAKILSPAHQYTNTDLLADSVNVFLPLLIQSINYIPIPRLEISTPQIDLLLENLILEPGVTINHTSFFPYKLRIETLNDIEIRKARFRTTSAVKSLMRIKVDGLSIRAEEVGFWLRAHSGLFWLADEGIASFELDERGLDIEIDIEVGKDRMDKILSLRSVRTHIHKLNWTLRKSKFSFLAWLFKPFLKPLIRKTLELQIASAIGESLQFANRELIYARERLRATRIADPDDLKTFFKAVLARLTPPDDPDLYTRLGADAPGRGVFEGVYAPGSVVKLWKEEATQAAQRIRENERDGWRNSVFDVHATMLT</sequence>